<protein>
    <submittedName>
        <fullName evidence="2">Uncharacterized protein</fullName>
    </submittedName>
</protein>
<sequence length="122" mass="13794">MWGQRQDCTLSPRRTAEVAVPDRRHRRAPNDIGRHRRMRRGAASRRHRPAPEEAQSDGASAPGMRAGPECGGRNARRSNAAHQSSGPWSWPERQAQRWTLRCRFAPPLPRPLPPLRGPTLLD</sequence>
<feature type="region of interest" description="Disordered" evidence="1">
    <location>
        <begin position="1"/>
        <end position="92"/>
    </location>
</feature>
<feature type="compositionally biased region" description="Basic residues" evidence="1">
    <location>
        <begin position="34"/>
        <end position="48"/>
    </location>
</feature>
<proteinExistence type="predicted"/>
<feature type="compositionally biased region" description="Basic and acidic residues" evidence="1">
    <location>
        <begin position="14"/>
        <end position="33"/>
    </location>
</feature>
<reference evidence="2 3" key="1">
    <citation type="submission" date="2024-02" db="EMBL/GenBank/DDBJ databases">
        <title>High-quality chromosome-scale genome assembly of Pensacola bahiagrass (Paspalum notatum Flugge var. saurae).</title>
        <authorList>
            <person name="Vega J.M."/>
            <person name="Podio M."/>
            <person name="Orjuela J."/>
            <person name="Siena L.A."/>
            <person name="Pessino S.C."/>
            <person name="Combes M.C."/>
            <person name="Mariac C."/>
            <person name="Albertini E."/>
            <person name="Pupilli F."/>
            <person name="Ortiz J.P.A."/>
            <person name="Leblanc O."/>
        </authorList>
    </citation>
    <scope>NUCLEOTIDE SEQUENCE [LARGE SCALE GENOMIC DNA]</scope>
    <source>
        <strain evidence="2">R1</strain>
        <tissue evidence="2">Leaf</tissue>
    </source>
</reference>
<gene>
    <name evidence="2" type="ORF">U9M48_001675</name>
</gene>
<dbReference type="Proteomes" id="UP001341281">
    <property type="component" value="Chromosome 01"/>
</dbReference>
<name>A0AAQ3PP95_PASNO</name>
<evidence type="ECO:0000313" key="3">
    <source>
        <dbReference type="Proteomes" id="UP001341281"/>
    </source>
</evidence>
<dbReference type="AlphaFoldDB" id="A0AAQ3PP95"/>
<evidence type="ECO:0000256" key="1">
    <source>
        <dbReference type="SAM" id="MobiDB-lite"/>
    </source>
</evidence>
<dbReference type="EMBL" id="CP144745">
    <property type="protein sequence ID" value="WVZ50422.1"/>
    <property type="molecule type" value="Genomic_DNA"/>
</dbReference>
<organism evidence="2 3">
    <name type="scientific">Paspalum notatum var. saurae</name>
    <dbReference type="NCBI Taxonomy" id="547442"/>
    <lineage>
        <taxon>Eukaryota</taxon>
        <taxon>Viridiplantae</taxon>
        <taxon>Streptophyta</taxon>
        <taxon>Embryophyta</taxon>
        <taxon>Tracheophyta</taxon>
        <taxon>Spermatophyta</taxon>
        <taxon>Magnoliopsida</taxon>
        <taxon>Liliopsida</taxon>
        <taxon>Poales</taxon>
        <taxon>Poaceae</taxon>
        <taxon>PACMAD clade</taxon>
        <taxon>Panicoideae</taxon>
        <taxon>Andropogonodae</taxon>
        <taxon>Paspaleae</taxon>
        <taxon>Paspalinae</taxon>
        <taxon>Paspalum</taxon>
    </lineage>
</organism>
<evidence type="ECO:0000313" key="2">
    <source>
        <dbReference type="EMBL" id="WVZ50422.1"/>
    </source>
</evidence>
<keyword evidence="3" id="KW-1185">Reference proteome</keyword>
<accession>A0AAQ3PP95</accession>